<dbReference type="InterPro" id="IPR045057">
    <property type="entry name" value="Gcn5-rel_NAT"/>
</dbReference>
<name>A0ABS3JMJ6_9BACT</name>
<keyword evidence="3" id="KW-1185">Reference proteome</keyword>
<protein>
    <submittedName>
        <fullName evidence="2">N-acetyltransferase</fullName>
    </submittedName>
</protein>
<dbReference type="PANTHER" id="PTHR31435">
    <property type="entry name" value="PROTEIN NATD1"/>
    <property type="match status" value="1"/>
</dbReference>
<dbReference type="PANTHER" id="PTHR31435:SF10">
    <property type="entry name" value="BSR4717 PROTEIN"/>
    <property type="match status" value="1"/>
</dbReference>
<organism evidence="2 3">
    <name type="scientific">Fibrella forsythiae</name>
    <dbReference type="NCBI Taxonomy" id="2817061"/>
    <lineage>
        <taxon>Bacteria</taxon>
        <taxon>Pseudomonadati</taxon>
        <taxon>Bacteroidota</taxon>
        <taxon>Cytophagia</taxon>
        <taxon>Cytophagales</taxon>
        <taxon>Spirosomataceae</taxon>
        <taxon>Fibrella</taxon>
    </lineage>
</organism>
<dbReference type="Pfam" id="PF14542">
    <property type="entry name" value="Acetyltransf_CG"/>
    <property type="match status" value="1"/>
</dbReference>
<accession>A0ABS3JMJ6</accession>
<dbReference type="Gene3D" id="3.40.630.30">
    <property type="match status" value="1"/>
</dbReference>
<dbReference type="InterPro" id="IPR016181">
    <property type="entry name" value="Acyl_CoA_acyltransferase"/>
</dbReference>
<gene>
    <name evidence="2" type="ORF">J2I46_21805</name>
</gene>
<sequence>MATPEPSVTLNETRHRFELMTDGKLSKVDFIRPDEHTLALTHTEVHPDLEGKGIGTNLVKQVLTYAEEHNQKIVPLCPFVSTYIKRHPDWQHVVSTEYDAADF</sequence>
<dbReference type="CDD" id="cd04301">
    <property type="entry name" value="NAT_SF"/>
    <property type="match status" value="1"/>
</dbReference>
<evidence type="ECO:0000313" key="2">
    <source>
        <dbReference type="EMBL" id="MBO0951234.1"/>
    </source>
</evidence>
<dbReference type="EMBL" id="JAFMYW010000007">
    <property type="protein sequence ID" value="MBO0951234.1"/>
    <property type="molecule type" value="Genomic_DNA"/>
</dbReference>
<comment type="caution">
    <text evidence="2">The sequence shown here is derived from an EMBL/GenBank/DDBJ whole genome shotgun (WGS) entry which is preliminary data.</text>
</comment>
<feature type="domain" description="N-acetyltransferase" evidence="1">
    <location>
        <begin position="9"/>
        <end position="95"/>
    </location>
</feature>
<dbReference type="SUPFAM" id="SSF55729">
    <property type="entry name" value="Acyl-CoA N-acyltransferases (Nat)"/>
    <property type="match status" value="1"/>
</dbReference>
<dbReference type="RefSeq" id="WP_207331188.1">
    <property type="nucleotide sequence ID" value="NZ_JAFMYW010000007.1"/>
</dbReference>
<evidence type="ECO:0000313" key="3">
    <source>
        <dbReference type="Proteomes" id="UP000664628"/>
    </source>
</evidence>
<evidence type="ECO:0000259" key="1">
    <source>
        <dbReference type="PROSITE" id="PS51729"/>
    </source>
</evidence>
<dbReference type="Proteomes" id="UP000664628">
    <property type="component" value="Unassembled WGS sequence"/>
</dbReference>
<dbReference type="InterPro" id="IPR031165">
    <property type="entry name" value="GNAT_YJDJ"/>
</dbReference>
<reference evidence="2 3" key="1">
    <citation type="submission" date="2021-03" db="EMBL/GenBank/DDBJ databases">
        <title>Fibrella sp. HMF5405 genome sequencing and assembly.</title>
        <authorList>
            <person name="Kang H."/>
            <person name="Kim H."/>
            <person name="Bae S."/>
            <person name="Joh K."/>
        </authorList>
    </citation>
    <scope>NUCLEOTIDE SEQUENCE [LARGE SCALE GENOMIC DNA]</scope>
    <source>
        <strain evidence="2 3">HMF5405</strain>
    </source>
</reference>
<proteinExistence type="predicted"/>
<dbReference type="PROSITE" id="PS51729">
    <property type="entry name" value="GNAT_YJDJ"/>
    <property type="match status" value="1"/>
</dbReference>